<organism evidence="1">
    <name type="scientific">uncultured marine phage</name>
    <dbReference type="NCBI Taxonomy" id="707152"/>
    <lineage>
        <taxon>Viruses</taxon>
        <taxon>environmental samples</taxon>
    </lineage>
</organism>
<evidence type="ECO:0000313" key="1">
    <source>
        <dbReference type="EMBL" id="CAG7579774.1"/>
    </source>
</evidence>
<accession>A0A8D9FQS4</accession>
<name>A0A8D9FQS4_9VIRU</name>
<dbReference type="EMBL" id="OU342829">
    <property type="protein sequence ID" value="CAG7579774.1"/>
    <property type="molecule type" value="Genomic_DNA"/>
</dbReference>
<sequence length="94" mass="11115">MYTIDKIKSYLESQDSIKSAIKNLKELDNTESCKIINDEDKILIYFDNQLVKTRNDVKNLVLDYMDDNGWERNGYEEVMSLDEVLNYLNLKIVK</sequence>
<protein>
    <submittedName>
        <fullName evidence="1">Uncharacterized protein</fullName>
    </submittedName>
</protein>
<reference evidence="1" key="1">
    <citation type="submission" date="2021-06" db="EMBL/GenBank/DDBJ databases">
        <authorList>
            <person name="Gannon L."/>
            <person name="Redgwell R T."/>
            <person name="Michniewski S."/>
            <person name="Harrison D C."/>
            <person name="Millard A."/>
        </authorList>
    </citation>
    <scope>NUCLEOTIDE SEQUENCE</scope>
</reference>
<proteinExistence type="predicted"/>
<gene>
    <name evidence="1" type="ORF">SLAVMIC_00087</name>
</gene>